<organism evidence="6 7">
    <name type="scientific">Methanoculleus chikugoensis</name>
    <dbReference type="NCBI Taxonomy" id="118126"/>
    <lineage>
        <taxon>Archaea</taxon>
        <taxon>Methanobacteriati</taxon>
        <taxon>Methanobacteriota</taxon>
        <taxon>Stenosarchaea group</taxon>
        <taxon>Methanomicrobia</taxon>
        <taxon>Methanomicrobiales</taxon>
        <taxon>Methanomicrobiaceae</taxon>
        <taxon>Methanoculleus</taxon>
    </lineage>
</organism>
<comment type="subcellular location">
    <subcellularLocation>
        <location evidence="1">Secreted</location>
    </subcellularLocation>
</comment>
<feature type="compositionally biased region" description="Low complexity" evidence="4">
    <location>
        <begin position="442"/>
        <end position="458"/>
    </location>
</feature>
<feature type="domain" description="SD-repeat containing protein B" evidence="5">
    <location>
        <begin position="645"/>
        <end position="733"/>
    </location>
</feature>
<dbReference type="PANTHER" id="PTHR42754:SF1">
    <property type="entry name" value="LIPOPROTEIN"/>
    <property type="match status" value="1"/>
</dbReference>
<dbReference type="PANTHER" id="PTHR42754">
    <property type="entry name" value="ENDOGLUCANASE"/>
    <property type="match status" value="1"/>
</dbReference>
<feature type="region of interest" description="Disordered" evidence="4">
    <location>
        <begin position="402"/>
        <end position="525"/>
    </location>
</feature>
<gene>
    <name evidence="6" type="ORF">MchiMG62_21670</name>
</gene>
<feature type="compositionally biased region" description="Polar residues" evidence="4">
    <location>
        <begin position="514"/>
        <end position="525"/>
    </location>
</feature>
<dbReference type="Pfam" id="PF17210">
    <property type="entry name" value="SdrD_B"/>
    <property type="match status" value="2"/>
</dbReference>
<sequence length="881" mass="91229">MMRRGTCLWFVLLSALALVMGAGAQAGDPAVIWNRTYGGPDAYDAAYAAVPDPGGTGLFLAGETVSPEGGKTDAWVIRLAPDGGEEWNRTYGGEEADTAHAIIRTNVGNLLLAGNLTLVTNGTRADTDAWLVEIDPSGGEVWNRTYGGPDVNATAAAAIEAEDGGYVFVGSIRPREGNESSAWVVRVNETGGEVWNRTFGGAGENTANAVTRIPGGDFVVAGSTESSGAGMADVWAVRLNGSGGEVWNRTFGSPDDDAGRAVLNTSDGNLLVAGTFTERPDNTTVDTDALLIKLTPDGDILWDWIYGDFGVNETAAAVIETPDGGYLFAGETAYPGVDDTDAWLVATDADGAVAWSRTFGGVNPGDKATSLIESAPGEFVFAGTFNATVSGRTATTDAWAVKLGPKPTPTATPTATPTPVPTAAPSRPSKAPIISQKPPVPAATATAAPSPVVTGPAGTPSPSPTAVPTPVTTPVPTGTTTPTATPTMTVAPSPTMTPVGDDDDDDDDNDDDTNQTGGAANESLSGTVWFDLNGDGVRDPGEPGVPEISVRLIGKRTMLDYTATGPDGSYRFGAIPSVGYAGVEFVLPDGYSCTVPGLDNNAAPLDTDVIFAEGGVDRQTLNAGLVGNLLPGTPAGAYGWVLGTAWSDDNRDGIRDETSGMTDVEVRLLDADGNVAASTRTRYHDRYFSMYLFGPLPPGEYSVAFTAPDGYIFTNPGRDSHVDPSTGATGRFAVGGGEAVVRGAGLILSLSPAASPGDPGGGAPAPGGTDDAAVRAEEDDEEGEPVVTGVPQVPANETVDDGDAAGEWEPVRESGDDNEVRDNDDQNKVRDNNGRKEIGDNNDRKETRDNGDRKEPKDDDRKRPDGMEKSVRHDDGRDEGD</sequence>
<name>A0ABM7H815_9EURY</name>
<evidence type="ECO:0000313" key="7">
    <source>
        <dbReference type="Proteomes" id="UP000824969"/>
    </source>
</evidence>
<feature type="region of interest" description="Disordered" evidence="4">
    <location>
        <begin position="751"/>
        <end position="881"/>
    </location>
</feature>
<reference evidence="6 7" key="1">
    <citation type="submission" date="2019-06" db="EMBL/GenBank/DDBJ databases">
        <title>Complete genome sequence of Methanoculleus chikugoensis strain MG62.</title>
        <authorList>
            <person name="Asakawa S."/>
            <person name="Dianou D."/>
        </authorList>
    </citation>
    <scope>NUCLEOTIDE SEQUENCE [LARGE SCALE GENOMIC DNA]</scope>
    <source>
        <strain evidence="6 7">MG62</strain>
    </source>
</reference>
<proteinExistence type="predicted"/>
<dbReference type="Proteomes" id="UP000824969">
    <property type="component" value="Chromosome"/>
</dbReference>
<feature type="compositionally biased region" description="Acidic residues" evidence="4">
    <location>
        <begin position="500"/>
        <end position="513"/>
    </location>
</feature>
<feature type="compositionally biased region" description="Pro residues" evidence="4">
    <location>
        <begin position="406"/>
        <end position="422"/>
    </location>
</feature>
<evidence type="ECO:0000256" key="2">
    <source>
        <dbReference type="ARBA" id="ARBA00022525"/>
    </source>
</evidence>
<dbReference type="EMBL" id="AP019781">
    <property type="protein sequence ID" value="BBL68986.1"/>
    <property type="molecule type" value="Genomic_DNA"/>
</dbReference>
<evidence type="ECO:0000313" key="6">
    <source>
        <dbReference type="EMBL" id="BBL68986.1"/>
    </source>
</evidence>
<dbReference type="GeneID" id="66131710"/>
<dbReference type="InterPro" id="IPR033764">
    <property type="entry name" value="Sdr_B"/>
</dbReference>
<protein>
    <recommendedName>
        <fullName evidence="5">SD-repeat containing protein B domain-containing protein</fullName>
    </recommendedName>
</protein>
<keyword evidence="3" id="KW-0732">Signal</keyword>
<keyword evidence="7" id="KW-1185">Reference proteome</keyword>
<accession>A0ABM7H815</accession>
<evidence type="ECO:0000259" key="5">
    <source>
        <dbReference type="Pfam" id="PF17210"/>
    </source>
</evidence>
<dbReference type="RefSeq" id="WP_244987699.1">
    <property type="nucleotide sequence ID" value="NZ_AP019781.1"/>
</dbReference>
<feature type="domain" description="SD-repeat containing protein B" evidence="5">
    <location>
        <begin position="524"/>
        <end position="623"/>
    </location>
</feature>
<evidence type="ECO:0000256" key="1">
    <source>
        <dbReference type="ARBA" id="ARBA00004613"/>
    </source>
</evidence>
<feature type="compositionally biased region" description="Pro residues" evidence="4">
    <location>
        <begin position="459"/>
        <end position="473"/>
    </location>
</feature>
<feature type="compositionally biased region" description="Basic and acidic residues" evidence="4">
    <location>
        <begin position="809"/>
        <end position="876"/>
    </location>
</feature>
<feature type="compositionally biased region" description="Low complexity" evidence="4">
    <location>
        <begin position="474"/>
        <end position="499"/>
    </location>
</feature>
<evidence type="ECO:0000256" key="4">
    <source>
        <dbReference type="SAM" id="MobiDB-lite"/>
    </source>
</evidence>
<evidence type="ECO:0000256" key="3">
    <source>
        <dbReference type="ARBA" id="ARBA00022729"/>
    </source>
</evidence>
<keyword evidence="2" id="KW-0964">Secreted</keyword>